<evidence type="ECO:0000313" key="2">
    <source>
        <dbReference type="Proteomes" id="UP001163324"/>
    </source>
</evidence>
<dbReference type="EMBL" id="CM047948">
    <property type="protein sequence ID" value="KAI9896637.1"/>
    <property type="molecule type" value="Genomic_DNA"/>
</dbReference>
<dbReference type="Proteomes" id="UP001163324">
    <property type="component" value="Chromosome 9"/>
</dbReference>
<proteinExistence type="predicted"/>
<sequence length="114" mass="12492">MNTLVHATACFDGGIGLARSPKMYLARYGKDHFEKPAKGGGQVKQPFDTVFGAVQFVLAEAVAPMNPSASKSNFQVRRSAGRCCEELRRADEGFQFSNPANSTHKKTHILTRAY</sequence>
<protein>
    <submittedName>
        <fullName evidence="1">Uncharacterized protein</fullName>
    </submittedName>
</protein>
<accession>A0ACC0USZ7</accession>
<keyword evidence="2" id="KW-1185">Reference proteome</keyword>
<comment type="caution">
    <text evidence="1">The sequence shown here is derived from an EMBL/GenBank/DDBJ whole genome shotgun (WGS) entry which is preliminary data.</text>
</comment>
<reference evidence="1" key="1">
    <citation type="submission" date="2022-10" db="EMBL/GenBank/DDBJ databases">
        <title>Complete Genome of Trichothecium roseum strain YXFP-22015, a Plant Pathogen Isolated from Citrus.</title>
        <authorList>
            <person name="Wang Y."/>
            <person name="Zhu L."/>
        </authorList>
    </citation>
    <scope>NUCLEOTIDE SEQUENCE</scope>
    <source>
        <strain evidence="1">YXFP-22015</strain>
    </source>
</reference>
<evidence type="ECO:0000313" key="1">
    <source>
        <dbReference type="EMBL" id="KAI9896637.1"/>
    </source>
</evidence>
<name>A0ACC0USZ7_9HYPO</name>
<organism evidence="1 2">
    <name type="scientific">Trichothecium roseum</name>
    <dbReference type="NCBI Taxonomy" id="47278"/>
    <lineage>
        <taxon>Eukaryota</taxon>
        <taxon>Fungi</taxon>
        <taxon>Dikarya</taxon>
        <taxon>Ascomycota</taxon>
        <taxon>Pezizomycotina</taxon>
        <taxon>Sordariomycetes</taxon>
        <taxon>Hypocreomycetidae</taxon>
        <taxon>Hypocreales</taxon>
        <taxon>Hypocreales incertae sedis</taxon>
        <taxon>Trichothecium</taxon>
    </lineage>
</organism>
<gene>
    <name evidence="1" type="ORF">N3K66_008809</name>
</gene>